<organism evidence="11 14">
    <name type="scientific">Pediococcus pentosaceus</name>
    <dbReference type="NCBI Taxonomy" id="1255"/>
    <lineage>
        <taxon>Bacteria</taxon>
        <taxon>Bacillati</taxon>
        <taxon>Bacillota</taxon>
        <taxon>Bacilli</taxon>
        <taxon>Lactobacillales</taxon>
        <taxon>Lactobacillaceae</taxon>
        <taxon>Pediococcus</taxon>
    </lineage>
</organism>
<evidence type="ECO:0000256" key="2">
    <source>
        <dbReference type="ARBA" id="ARBA00022490"/>
    </source>
</evidence>
<comment type="similarity">
    <text evidence="10">Belongs to the PlsX family.</text>
</comment>
<evidence type="ECO:0000313" key="14">
    <source>
        <dbReference type="Proteomes" id="UP000196118"/>
    </source>
</evidence>
<reference evidence="15" key="4">
    <citation type="submission" date="2020-03" db="EMBL/GenBank/DDBJ databases">
        <title>SpeciesPrimer: A bioinformatics pipeline dedicated to the design of qPCR primers for the quantification of bacterial species.</title>
        <authorList>
            <person name="Dreier M."/>
            <person name="Berthoud H."/>
            <person name="Shani N."/>
            <person name="Wechsler D."/>
            <person name="Junier P."/>
        </authorList>
    </citation>
    <scope>NUCLEOTIDE SEQUENCE [LARGE SCALE GENOMIC DNA]</scope>
    <source>
        <strain evidence="15">FAM13073</strain>
    </source>
</reference>
<keyword evidence="5 10" id="KW-0443">Lipid metabolism</keyword>
<dbReference type="PANTHER" id="PTHR30100">
    <property type="entry name" value="FATTY ACID/PHOSPHOLIPID SYNTHESIS PROTEIN PLSX"/>
    <property type="match status" value="1"/>
</dbReference>
<dbReference type="UniPathway" id="UPA00085"/>
<sequence length="347" mass="37583">MKIAVDAMGGDNAPEEIVKGVSEARKALPDVEFILYGKKDEIAKYMDDFRNVKVVHTDEVITMEDEPVKAVRRKKNSSMVLAAQAVKNGDADAIFSAGNTGALLAAGLFIIGRIKGLDRPGMTTTLPSLKGENDNFTMLDVGANAESKAKNLHDFAILGNFYGTNVMHVTNPRIALLNNGTEYDKGDKIHKEAYQLLKNDSSLNFVGNIESRELLNGTADVVVTDGFTGNAVLKNIEGTALSMLKLVKETIMNNGVKGKMGGLLLKSAFSQIKDQMDYSKQGGAVLLGVKAPVVKAHGSSNANQVKNALVQVHEIVDSKLVKNLADYFEMHLESIKQDDVDKENENN</sequence>
<gene>
    <name evidence="10 11" type="primary">plsX</name>
    <name evidence="12" type="ORF">GBO79_00795</name>
    <name evidence="13" type="ORF">ITQ97_02225</name>
    <name evidence="11" type="ORF">S100892_01380</name>
</gene>
<name>A0A0R2HIB0_PEDPE</name>
<evidence type="ECO:0000256" key="4">
    <source>
        <dbReference type="ARBA" id="ARBA00022679"/>
    </source>
</evidence>
<keyword evidence="6 10" id="KW-0594">Phospholipid biosynthesis</keyword>
<keyword evidence="15" id="KW-1185">Reference proteome</keyword>
<keyword evidence="11" id="KW-0012">Acyltransferase</keyword>
<evidence type="ECO:0000256" key="9">
    <source>
        <dbReference type="ARBA" id="ARBA00046608"/>
    </source>
</evidence>
<evidence type="ECO:0000256" key="3">
    <source>
        <dbReference type="ARBA" id="ARBA00022516"/>
    </source>
</evidence>
<keyword evidence="2 10" id="KW-0963">Cytoplasm</keyword>
<accession>A0A8G1E7W9</accession>
<reference evidence="13" key="5">
    <citation type="submission" date="2020-11" db="EMBL/GenBank/DDBJ databases">
        <title>Antibiotic susceptibility profiles of Pediococcus pentosaceus from various origins and their implications for the safety assessment of strains with food-technology applications.</title>
        <authorList>
            <person name="Shani N."/>
            <person name="Oberhaensli S."/>
            <person name="Arias E."/>
        </authorList>
    </citation>
    <scope>NUCLEOTIDE SEQUENCE</scope>
    <source>
        <strain evidence="13">FAM 19164</strain>
    </source>
</reference>
<evidence type="ECO:0000256" key="6">
    <source>
        <dbReference type="ARBA" id="ARBA00023209"/>
    </source>
</evidence>
<dbReference type="RefSeq" id="WP_002833569.1">
    <property type="nucleotide sequence ID" value="NZ_BEWQ01000003.1"/>
</dbReference>
<comment type="subcellular location">
    <subcellularLocation>
        <location evidence="10">Cytoplasm</location>
    </subcellularLocation>
    <text evidence="10">Associated with the membrane possibly through PlsY.</text>
</comment>
<dbReference type="InterPro" id="IPR012281">
    <property type="entry name" value="Phospholipid_synth_PlsX-like"/>
</dbReference>
<dbReference type="GO" id="GO:0008654">
    <property type="term" value="P:phospholipid biosynthetic process"/>
    <property type="evidence" value="ECO:0007669"/>
    <property type="project" value="UniProtKB-KW"/>
</dbReference>
<dbReference type="Proteomes" id="UP000472573">
    <property type="component" value="Unassembled WGS sequence"/>
</dbReference>
<keyword evidence="4 10" id="KW-0808">Transferase</keyword>
<dbReference type="PANTHER" id="PTHR30100:SF1">
    <property type="entry name" value="PHOSPHATE ACYLTRANSFERASE"/>
    <property type="match status" value="1"/>
</dbReference>
<comment type="pathway">
    <text evidence="10">Lipid metabolism; phospholipid metabolism.</text>
</comment>
<comment type="function">
    <text evidence="10">Catalyzes the reversible formation of acyl-phosphate (acyl-PO(4)) from acyl-[acyl-carrier-protein] (acyl-ACP). This enzyme utilizes acyl-ACP as fatty acyl donor, but not acyl-CoA.</text>
</comment>
<dbReference type="GO" id="GO:0006633">
    <property type="term" value="P:fatty acid biosynthetic process"/>
    <property type="evidence" value="ECO:0007669"/>
    <property type="project" value="UniProtKB-UniRule"/>
</dbReference>
<dbReference type="NCBIfam" id="TIGR00182">
    <property type="entry name" value="plsX"/>
    <property type="match status" value="1"/>
</dbReference>
<dbReference type="GO" id="GO:0043811">
    <property type="term" value="F:phosphate:acyl-[acyl carrier protein] acyltransferase activity"/>
    <property type="evidence" value="ECO:0007669"/>
    <property type="project" value="UniProtKB-UniRule"/>
</dbReference>
<dbReference type="Proteomes" id="UP000743107">
    <property type="component" value="Unassembled WGS sequence"/>
</dbReference>
<dbReference type="Pfam" id="PF02504">
    <property type="entry name" value="FA_synthesis"/>
    <property type="match status" value="1"/>
</dbReference>
<evidence type="ECO:0000313" key="12">
    <source>
        <dbReference type="EMBL" id="KAF0414894.1"/>
    </source>
</evidence>
<dbReference type="GO" id="GO:0005737">
    <property type="term" value="C:cytoplasm"/>
    <property type="evidence" value="ECO:0007669"/>
    <property type="project" value="UniProtKB-SubCell"/>
</dbReference>
<dbReference type="InterPro" id="IPR003664">
    <property type="entry name" value="FA_synthesis"/>
</dbReference>
<reference evidence="12" key="2">
    <citation type="submission" date="2019-10" db="EMBL/GenBank/DDBJ databases">
        <authorList>
            <person name="Irmler S."/>
            <person name="Berthoud H."/>
            <person name="Roetschi A."/>
            <person name="Arias E."/>
            <person name="Shani N."/>
            <person name="Wuethrich D."/>
            <person name="Bruggmann R."/>
        </authorList>
    </citation>
    <scope>NUCLEOTIDE SEQUENCE</scope>
    <source>
        <strain evidence="12">FAM13073</strain>
    </source>
</reference>
<dbReference type="EMBL" id="WENB01000001">
    <property type="protein sequence ID" value="KAF0414894.1"/>
    <property type="molecule type" value="Genomic_DNA"/>
</dbReference>
<proteinExistence type="inferred from homology"/>
<reference evidence="12" key="3">
    <citation type="submission" date="2019-12" db="EMBL/GenBank/DDBJ databases">
        <title>SpeciesPrimer: A bioinformatics pipeline dedicated to the design of qPCR primers for the quantification of bacterial species.</title>
        <authorList>
            <person name="Dreier M."/>
            <person name="Berthoud H."/>
            <person name="Shani N."/>
            <person name="Wechsler D."/>
            <person name="Junier P."/>
        </authorList>
    </citation>
    <scope>NUCLEOTIDE SEQUENCE</scope>
    <source>
        <strain evidence="12">FAM13073</strain>
    </source>
</reference>
<evidence type="ECO:0000256" key="7">
    <source>
        <dbReference type="ARBA" id="ARBA00023264"/>
    </source>
</evidence>
<evidence type="ECO:0000313" key="13">
    <source>
        <dbReference type="EMBL" id="MBF7126654.1"/>
    </source>
</evidence>
<comment type="catalytic activity">
    <reaction evidence="1 10">
        <text>a fatty acyl-[ACP] + phosphate = an acyl phosphate + holo-[ACP]</text>
        <dbReference type="Rhea" id="RHEA:42292"/>
        <dbReference type="Rhea" id="RHEA-COMP:9685"/>
        <dbReference type="Rhea" id="RHEA-COMP:14125"/>
        <dbReference type="ChEBI" id="CHEBI:43474"/>
        <dbReference type="ChEBI" id="CHEBI:59918"/>
        <dbReference type="ChEBI" id="CHEBI:64479"/>
        <dbReference type="ChEBI" id="CHEBI:138651"/>
        <dbReference type="EC" id="2.3.1.274"/>
    </reaction>
</comment>
<evidence type="ECO:0000256" key="8">
    <source>
        <dbReference type="ARBA" id="ARBA00024069"/>
    </source>
</evidence>
<protein>
    <recommendedName>
        <fullName evidence="8 10">Phosphate acyltransferase</fullName>
        <ecNumber evidence="8 10">2.3.1.274</ecNumber>
    </recommendedName>
    <alternativeName>
        <fullName evidence="10">Acyl-ACP phosphotransacylase</fullName>
    </alternativeName>
    <alternativeName>
        <fullName evidence="10">Acyl-[acyl-carrier-protein]--phosphate acyltransferase</fullName>
    </alternativeName>
    <alternativeName>
        <fullName evidence="10">Phosphate-acyl-ACP acyltransferase</fullName>
    </alternativeName>
</protein>
<dbReference type="PIRSF" id="PIRSF002465">
    <property type="entry name" value="Phsphlp_syn_PlsX"/>
    <property type="match status" value="1"/>
</dbReference>
<evidence type="ECO:0000256" key="5">
    <source>
        <dbReference type="ARBA" id="ARBA00023098"/>
    </source>
</evidence>
<dbReference type="EMBL" id="JADOFV010000001">
    <property type="protein sequence ID" value="MBF7126654.1"/>
    <property type="molecule type" value="Genomic_DNA"/>
</dbReference>
<accession>A0A0R2HIB0</accession>
<evidence type="ECO:0000256" key="10">
    <source>
        <dbReference type="HAMAP-Rule" id="MF_00019"/>
    </source>
</evidence>
<dbReference type="AlphaFoldDB" id="A0A0R2HIB0"/>
<dbReference type="EC" id="2.3.1.274" evidence="8 10"/>
<reference evidence="11 14" key="1">
    <citation type="submission" date="2017-05" db="EMBL/GenBank/DDBJ databases">
        <title>Genome sequence of Pediococcus pentosaceus strain SRCM100892.</title>
        <authorList>
            <person name="Cho S.H."/>
        </authorList>
    </citation>
    <scope>NUCLEOTIDE SEQUENCE [LARGE SCALE GENOMIC DNA]</scope>
    <source>
        <strain evidence="11 14">SRCM100892</strain>
    </source>
</reference>
<evidence type="ECO:0000313" key="11">
    <source>
        <dbReference type="EMBL" id="ARW19952.1"/>
    </source>
</evidence>
<keyword evidence="3 10" id="KW-0444">Lipid biosynthesis</keyword>
<dbReference type="SUPFAM" id="SSF53659">
    <property type="entry name" value="Isocitrate/Isopropylmalate dehydrogenase-like"/>
    <property type="match status" value="1"/>
</dbReference>
<comment type="subunit">
    <text evidence="9 10">Homodimer. Probably interacts with PlsY.</text>
</comment>
<keyword evidence="7 10" id="KW-1208">Phospholipid metabolism</keyword>
<dbReference type="HAMAP" id="MF_00019">
    <property type="entry name" value="PlsX"/>
    <property type="match status" value="1"/>
</dbReference>
<dbReference type="EMBL" id="CP021474">
    <property type="protein sequence ID" value="ARW19952.1"/>
    <property type="molecule type" value="Genomic_DNA"/>
</dbReference>
<dbReference type="Proteomes" id="UP000196118">
    <property type="component" value="Chromosome"/>
</dbReference>
<evidence type="ECO:0000313" key="15">
    <source>
        <dbReference type="Proteomes" id="UP000472573"/>
    </source>
</evidence>
<evidence type="ECO:0000256" key="1">
    <source>
        <dbReference type="ARBA" id="ARBA00001232"/>
    </source>
</evidence>
<dbReference type="Gene3D" id="3.40.718.10">
    <property type="entry name" value="Isopropylmalate Dehydrogenase"/>
    <property type="match status" value="1"/>
</dbReference>